<dbReference type="RefSeq" id="WP_138563406.1">
    <property type="nucleotide sequence ID" value="NZ_CP040602.1"/>
</dbReference>
<dbReference type="InterPro" id="IPR038352">
    <property type="entry name" value="Imelysin_sf"/>
</dbReference>
<feature type="chain" id="PRO_5020722220" description="Imelysin-like domain-containing protein" evidence="3">
    <location>
        <begin position="29"/>
        <end position="361"/>
    </location>
</feature>
<sequence length="361" mass="41053">MQAETKTILKPRLVFLLLAALALGACQSDPLKKAPLAQIELGKKGLQSIIDTSADEVMIPRIQQWQKSALLMQKSTMDFCQQPNEDGLVDLQKDFKQLYLDWNGVMLFDFGPLRDNLFFPKIHFVESMRQRGRDYSHSIRDNIKRRLEDDKALHQAYFNKLKFNLVGMPAIEILLFDGANDVLLKSYQQPRKCQLLQGMVDLNERIASYVLTGWTSGHQGKTGYRELFVSAKLEGGEQPLSKLLYAMQDYLRYITQRKLNGRLDAQLSDMSWPNLAAGLDAVEMLYSGNQSNLSIRGYLWKAARKQEVKDFDEQMNLARIAIENRDKAALAKAYSAMIGYLEKPIPKALGMNLGMNFVDGD</sequence>
<evidence type="ECO:0000313" key="6">
    <source>
        <dbReference type="Proteomes" id="UP000304864"/>
    </source>
</evidence>
<name>A0A4P9K4B4_9GAMM</name>
<gene>
    <name evidence="5" type="ORF">FE785_00645</name>
</gene>
<dbReference type="Proteomes" id="UP000304864">
    <property type="component" value="Chromosome"/>
</dbReference>
<dbReference type="AlphaFoldDB" id="A0A4P9K4B4"/>
<comment type="subcellular location">
    <subcellularLocation>
        <location evidence="1">Cell envelope</location>
    </subcellularLocation>
</comment>
<proteinExistence type="predicted"/>
<reference evidence="5 6" key="1">
    <citation type="submission" date="2019-05" db="EMBL/GenBank/DDBJ databases">
        <title>Thiomicrorhabdus sediminis sp. nov, a novel sulfur-oxidizing bacterium isolated from coastal sediment.</title>
        <authorList>
            <person name="Liu X."/>
        </authorList>
    </citation>
    <scope>NUCLEOTIDE SEQUENCE [LARGE SCALE GENOMIC DNA]</scope>
    <source>
        <strain evidence="5 6">G1</strain>
    </source>
</reference>
<feature type="domain" description="Imelysin-like" evidence="4">
    <location>
        <begin position="60"/>
        <end position="327"/>
    </location>
</feature>
<dbReference type="PROSITE" id="PS51257">
    <property type="entry name" value="PROKAR_LIPOPROTEIN"/>
    <property type="match status" value="1"/>
</dbReference>
<evidence type="ECO:0000259" key="4">
    <source>
        <dbReference type="Pfam" id="PF09375"/>
    </source>
</evidence>
<evidence type="ECO:0000256" key="1">
    <source>
        <dbReference type="ARBA" id="ARBA00004196"/>
    </source>
</evidence>
<dbReference type="InterPro" id="IPR018976">
    <property type="entry name" value="Imelysin-like"/>
</dbReference>
<keyword evidence="6" id="KW-1185">Reference proteome</keyword>
<keyword evidence="2 3" id="KW-0732">Signal</keyword>
<dbReference type="OrthoDB" id="5729110at2"/>
<dbReference type="Pfam" id="PF09375">
    <property type="entry name" value="Peptidase_M75"/>
    <property type="match status" value="1"/>
</dbReference>
<dbReference type="Gene3D" id="1.20.1420.20">
    <property type="entry name" value="M75 peptidase, HXXE motif"/>
    <property type="match status" value="1"/>
</dbReference>
<dbReference type="GO" id="GO:0030313">
    <property type="term" value="C:cell envelope"/>
    <property type="evidence" value="ECO:0007669"/>
    <property type="project" value="UniProtKB-SubCell"/>
</dbReference>
<evidence type="ECO:0000256" key="2">
    <source>
        <dbReference type="ARBA" id="ARBA00022729"/>
    </source>
</evidence>
<accession>A0A4P9K4B4</accession>
<protein>
    <recommendedName>
        <fullName evidence="4">Imelysin-like domain-containing protein</fullName>
    </recommendedName>
</protein>
<feature type="signal peptide" evidence="3">
    <location>
        <begin position="1"/>
        <end position="28"/>
    </location>
</feature>
<organism evidence="5 6">
    <name type="scientific">Thiomicrorhabdus sediminis</name>
    <dbReference type="NCBI Taxonomy" id="2580412"/>
    <lineage>
        <taxon>Bacteria</taxon>
        <taxon>Pseudomonadati</taxon>
        <taxon>Pseudomonadota</taxon>
        <taxon>Gammaproteobacteria</taxon>
        <taxon>Thiotrichales</taxon>
        <taxon>Piscirickettsiaceae</taxon>
        <taxon>Thiomicrorhabdus</taxon>
    </lineage>
</organism>
<dbReference type="KEGG" id="thig:FE785_00645"/>
<evidence type="ECO:0000313" key="5">
    <source>
        <dbReference type="EMBL" id="QCU89240.1"/>
    </source>
</evidence>
<evidence type="ECO:0000256" key="3">
    <source>
        <dbReference type="SAM" id="SignalP"/>
    </source>
</evidence>
<dbReference type="EMBL" id="CP040602">
    <property type="protein sequence ID" value="QCU89240.1"/>
    <property type="molecule type" value="Genomic_DNA"/>
</dbReference>